<accession>A0ABQ1GFA5</accession>
<name>A0ABQ1GFA5_9BACL</name>
<gene>
    <name evidence="1" type="ORF">GCM10010917_29790</name>
</gene>
<reference evidence="2" key="1">
    <citation type="journal article" date="2019" name="Int. J. Syst. Evol. Microbiol.">
        <title>The Global Catalogue of Microorganisms (GCM) 10K type strain sequencing project: providing services to taxonomists for standard genome sequencing and annotation.</title>
        <authorList>
            <consortium name="The Broad Institute Genomics Platform"/>
            <consortium name="The Broad Institute Genome Sequencing Center for Infectious Disease"/>
            <person name="Wu L."/>
            <person name="Ma J."/>
        </authorList>
    </citation>
    <scope>NUCLEOTIDE SEQUENCE [LARGE SCALE GENOMIC DNA]</scope>
    <source>
        <strain evidence="2">CGMCC 1.15044</strain>
    </source>
</reference>
<sequence>MNKTAAKLVVEPLLERSGSRVSLNLKSRFPGGRNVGGKYTMKDHSVTLYLGEIGIQARLIFGTDEYAEDVLKIVAAHELGHAEDAELPMLSEQLDECQSELERNRLALRIEENAWDFARGLLTDVDSGLLDTMIYFSLKAYREAVAEGIA</sequence>
<evidence type="ECO:0000313" key="1">
    <source>
        <dbReference type="EMBL" id="GGA42512.1"/>
    </source>
</evidence>
<dbReference type="EMBL" id="BMHF01000010">
    <property type="protein sequence ID" value="GGA42512.1"/>
    <property type="molecule type" value="Genomic_DNA"/>
</dbReference>
<dbReference type="Proteomes" id="UP000609323">
    <property type="component" value="Unassembled WGS sequence"/>
</dbReference>
<protein>
    <submittedName>
        <fullName evidence="1">Uncharacterized protein</fullName>
    </submittedName>
</protein>
<keyword evidence="2" id="KW-1185">Reference proteome</keyword>
<organism evidence="1 2">
    <name type="scientific">Paenibacillus physcomitrellae</name>
    <dbReference type="NCBI Taxonomy" id="1619311"/>
    <lineage>
        <taxon>Bacteria</taxon>
        <taxon>Bacillati</taxon>
        <taxon>Bacillota</taxon>
        <taxon>Bacilli</taxon>
        <taxon>Bacillales</taxon>
        <taxon>Paenibacillaceae</taxon>
        <taxon>Paenibacillus</taxon>
    </lineage>
</organism>
<dbReference type="RefSeq" id="WP_094094528.1">
    <property type="nucleotide sequence ID" value="NZ_BMHF01000010.1"/>
</dbReference>
<evidence type="ECO:0000313" key="2">
    <source>
        <dbReference type="Proteomes" id="UP000609323"/>
    </source>
</evidence>
<comment type="caution">
    <text evidence="1">The sequence shown here is derived from an EMBL/GenBank/DDBJ whole genome shotgun (WGS) entry which is preliminary data.</text>
</comment>
<proteinExistence type="predicted"/>